<proteinExistence type="predicted"/>
<dbReference type="InterPro" id="IPR039467">
    <property type="entry name" value="TFIIIB_B''_Myb"/>
</dbReference>
<dbReference type="EMBL" id="KC513611">
    <property type="protein sequence ID" value="AGE95975.1"/>
    <property type="molecule type" value="Genomic_DNA"/>
</dbReference>
<gene>
    <name evidence="2" type="ORF">ECU03_1040</name>
</gene>
<feature type="domain" description="Myb-like" evidence="1">
    <location>
        <begin position="99"/>
        <end position="147"/>
    </location>
</feature>
<evidence type="ECO:0000259" key="1">
    <source>
        <dbReference type="SMART" id="SM00717"/>
    </source>
</evidence>
<sequence length="176" mass="20932">MRRRHVKFFEGSNTHRMDQKLKHFLDNSNFRQDRRSRKKKASASRDIADQNQEEILMIKNGHIVVNDANMYVDTHKVMEMEVMEDDRIVTSSTFSKKKGALRWSKKEIELFYKALEICGIEFSLISSLFPNKERKHIKAKYIKEAKVNPERINEVLNECKTFDQVAYNKLRSYLLE</sequence>
<dbReference type="OMA" id="YKALEIC"/>
<dbReference type="SMART" id="SM00717">
    <property type="entry name" value="SANT"/>
    <property type="match status" value="1"/>
</dbReference>
<dbReference type="Pfam" id="PF15963">
    <property type="entry name" value="Myb_DNA-bind_7"/>
    <property type="match status" value="1"/>
</dbReference>
<dbReference type="AlphaFoldDB" id="M1K9Z4"/>
<protein>
    <recommendedName>
        <fullName evidence="1">Myb-like domain-containing protein</fullName>
    </recommendedName>
</protein>
<dbReference type="VEuPathDB" id="MicrosporidiaDB:AEWQ_030960"/>
<dbReference type="PANTHER" id="PTHR22929">
    <property type="entry name" value="RNA POLYMERASE III TRANSCRIPTION INITIATION FACTOR B"/>
    <property type="match status" value="1"/>
</dbReference>
<dbReference type="SUPFAM" id="SSF46689">
    <property type="entry name" value="Homeodomain-like"/>
    <property type="match status" value="1"/>
</dbReference>
<dbReference type="GO" id="GO:0000126">
    <property type="term" value="C:transcription factor TFIIIB complex"/>
    <property type="evidence" value="ECO:0007669"/>
    <property type="project" value="TreeGrafter"/>
</dbReference>
<accession>M1K9Z4</accession>
<dbReference type="GO" id="GO:0070898">
    <property type="term" value="P:RNA polymerase III preinitiation complex assembly"/>
    <property type="evidence" value="ECO:0007669"/>
    <property type="project" value="TreeGrafter"/>
</dbReference>
<dbReference type="VEuPathDB" id="MicrosporidiaDB:M970_030960"/>
<dbReference type="InterPro" id="IPR001005">
    <property type="entry name" value="SANT/Myb"/>
</dbReference>
<dbReference type="VEuPathDB" id="MicrosporidiaDB:AEWD_030960"/>
<reference evidence="2" key="1">
    <citation type="journal article" date="2013" name="Eukaryot. Cell">
        <title>Extremely Reduced Levels of Heterozygosity in the Vertebrate Pathogen Encephalitozoon cuniculi.</title>
        <authorList>
            <person name="Selman M."/>
            <person name="Sak B."/>
            <person name="Kvac M."/>
            <person name="Farinelli L."/>
            <person name="Weiss L.M."/>
            <person name="Corradi N."/>
        </authorList>
    </citation>
    <scope>NUCLEOTIDE SEQUENCE</scope>
</reference>
<organism evidence="2">
    <name type="scientific">Encephalitozoon cuniculi</name>
    <name type="common">Microsporidian parasite</name>
    <dbReference type="NCBI Taxonomy" id="6035"/>
    <lineage>
        <taxon>Eukaryota</taxon>
        <taxon>Fungi</taxon>
        <taxon>Fungi incertae sedis</taxon>
        <taxon>Microsporidia</taxon>
        <taxon>Unikaryonidae</taxon>
        <taxon>Encephalitozoon</taxon>
    </lineage>
</organism>
<dbReference type="VEuPathDB" id="MicrosporidiaDB:AEWR_030960"/>
<dbReference type="CDD" id="cd00167">
    <property type="entry name" value="SANT"/>
    <property type="match status" value="1"/>
</dbReference>
<dbReference type="PANTHER" id="PTHR22929:SF0">
    <property type="entry name" value="TRANSCRIPTION FACTOR TFIIIB COMPONENT B'' HOMOLOG"/>
    <property type="match status" value="1"/>
</dbReference>
<dbReference type="InterPro" id="IPR009057">
    <property type="entry name" value="Homeodomain-like_sf"/>
</dbReference>
<name>M1K9Z4_ENCCN</name>
<dbReference type="GO" id="GO:0001156">
    <property type="term" value="F:TFIIIC-class transcription factor complex binding"/>
    <property type="evidence" value="ECO:0007669"/>
    <property type="project" value="TreeGrafter"/>
</dbReference>
<evidence type="ECO:0000313" key="2">
    <source>
        <dbReference type="EMBL" id="AGE95975.1"/>
    </source>
</evidence>
<dbReference type="Gene3D" id="1.20.58.1880">
    <property type="match status" value="1"/>
</dbReference>
<dbReference type="VEuPathDB" id="MicrosporidiaDB:ECU03_1040"/>